<evidence type="ECO:0000313" key="5">
    <source>
        <dbReference type="Proteomes" id="UP001623592"/>
    </source>
</evidence>
<dbReference type="Pfam" id="PF00583">
    <property type="entry name" value="Acetyltransf_1"/>
    <property type="match status" value="1"/>
</dbReference>
<reference evidence="4 5" key="1">
    <citation type="submission" date="2024-11" db="EMBL/GenBank/DDBJ databases">
        <authorList>
            <person name="Heng Y.C."/>
            <person name="Lim A.C.H."/>
            <person name="Lee J.K.Y."/>
            <person name="Kittelmann S."/>
        </authorList>
    </citation>
    <scope>NUCLEOTIDE SEQUENCE [LARGE SCALE GENOMIC DNA]</scope>
    <source>
        <strain evidence="4 5">WILCCON 0114</strain>
    </source>
</reference>
<feature type="domain" description="N-acetyltransferase" evidence="3">
    <location>
        <begin position="1"/>
        <end position="149"/>
    </location>
</feature>
<dbReference type="EMBL" id="JBJIAA010000008">
    <property type="protein sequence ID" value="MFL0251062.1"/>
    <property type="molecule type" value="Genomic_DNA"/>
</dbReference>
<name>A0ABW8TH06_9CLOT</name>
<evidence type="ECO:0000259" key="3">
    <source>
        <dbReference type="PROSITE" id="PS51186"/>
    </source>
</evidence>
<dbReference type="SUPFAM" id="SSF55729">
    <property type="entry name" value="Acyl-CoA N-acyltransferases (Nat)"/>
    <property type="match status" value="1"/>
</dbReference>
<organism evidence="4 5">
    <name type="scientific">Clostridium neuense</name>
    <dbReference type="NCBI Taxonomy" id="1728934"/>
    <lineage>
        <taxon>Bacteria</taxon>
        <taxon>Bacillati</taxon>
        <taxon>Bacillota</taxon>
        <taxon>Clostridia</taxon>
        <taxon>Eubacteriales</taxon>
        <taxon>Clostridiaceae</taxon>
        <taxon>Clostridium</taxon>
    </lineage>
</organism>
<dbReference type="InterPro" id="IPR016181">
    <property type="entry name" value="Acyl_CoA_acyltransferase"/>
</dbReference>
<dbReference type="RefSeq" id="WP_406787718.1">
    <property type="nucleotide sequence ID" value="NZ_JBJIAA010000008.1"/>
</dbReference>
<dbReference type="CDD" id="cd04301">
    <property type="entry name" value="NAT_SF"/>
    <property type="match status" value="1"/>
</dbReference>
<evidence type="ECO:0000256" key="1">
    <source>
        <dbReference type="ARBA" id="ARBA00022679"/>
    </source>
</evidence>
<sequence>MRIVQVNPHTLDALKMMEELSETLKDITGNSGKSSFNASDISDSRAMFVLAYSEEGGPIGCGAISLIDESTAEVKRMYAKNKAKGVGTKVLCYLEGQAQKLGYTKLWLETRLVNEKAVAFYEKRGYHRIPNYGKYADRPEAVCFEKFVK</sequence>
<dbReference type="Proteomes" id="UP001623592">
    <property type="component" value="Unassembled WGS sequence"/>
</dbReference>
<dbReference type="PROSITE" id="PS51186">
    <property type="entry name" value="GNAT"/>
    <property type="match status" value="1"/>
</dbReference>
<protein>
    <submittedName>
        <fullName evidence="4">GNAT family N-acetyltransferase</fullName>
    </submittedName>
</protein>
<evidence type="ECO:0000256" key="2">
    <source>
        <dbReference type="ARBA" id="ARBA00023315"/>
    </source>
</evidence>
<keyword evidence="5" id="KW-1185">Reference proteome</keyword>
<dbReference type="InterPro" id="IPR000182">
    <property type="entry name" value="GNAT_dom"/>
</dbReference>
<comment type="caution">
    <text evidence="4">The sequence shown here is derived from an EMBL/GenBank/DDBJ whole genome shotgun (WGS) entry which is preliminary data.</text>
</comment>
<accession>A0ABW8TH06</accession>
<keyword evidence="1" id="KW-0808">Transferase</keyword>
<dbReference type="PANTHER" id="PTHR43877">
    <property type="entry name" value="AMINOALKYLPHOSPHONATE N-ACETYLTRANSFERASE-RELATED-RELATED"/>
    <property type="match status" value="1"/>
</dbReference>
<keyword evidence="2" id="KW-0012">Acyltransferase</keyword>
<dbReference type="PANTHER" id="PTHR43877:SF2">
    <property type="entry name" value="AMINOALKYLPHOSPHONATE N-ACETYLTRANSFERASE-RELATED"/>
    <property type="match status" value="1"/>
</dbReference>
<gene>
    <name evidence="4" type="ORF">ACJDT4_11565</name>
</gene>
<evidence type="ECO:0000313" key="4">
    <source>
        <dbReference type="EMBL" id="MFL0251062.1"/>
    </source>
</evidence>
<dbReference type="InterPro" id="IPR050832">
    <property type="entry name" value="Bact_Acetyltransf"/>
</dbReference>
<proteinExistence type="predicted"/>
<dbReference type="Gene3D" id="3.40.630.30">
    <property type="match status" value="1"/>
</dbReference>